<dbReference type="GO" id="GO:0005829">
    <property type="term" value="C:cytosol"/>
    <property type="evidence" value="ECO:0007669"/>
    <property type="project" value="TreeGrafter"/>
</dbReference>
<dbReference type="InterPro" id="IPR001867">
    <property type="entry name" value="OmpR/PhoB-type_DNA-bd"/>
</dbReference>
<dbReference type="SUPFAM" id="SSF52172">
    <property type="entry name" value="CheY-like"/>
    <property type="match status" value="1"/>
</dbReference>
<keyword evidence="1 6" id="KW-0597">Phosphoprotein</keyword>
<dbReference type="InterPro" id="IPR011006">
    <property type="entry name" value="CheY-like_superfamily"/>
</dbReference>
<organism evidence="11 12">
    <name type="scientific">Sphaerotilus sulfidivorans</name>
    <dbReference type="NCBI Taxonomy" id="639200"/>
    <lineage>
        <taxon>Bacteria</taxon>
        <taxon>Pseudomonadati</taxon>
        <taxon>Pseudomonadota</taxon>
        <taxon>Betaproteobacteria</taxon>
        <taxon>Burkholderiales</taxon>
        <taxon>Sphaerotilaceae</taxon>
        <taxon>Sphaerotilus</taxon>
    </lineage>
</organism>
<dbReference type="InterPro" id="IPR039420">
    <property type="entry name" value="WalR-like"/>
</dbReference>
<evidence type="ECO:0000256" key="6">
    <source>
        <dbReference type="PROSITE-ProRule" id="PRU00169"/>
    </source>
</evidence>
<evidence type="ECO:0000313" key="13">
    <source>
        <dbReference type="Proteomes" id="UP001549111"/>
    </source>
</evidence>
<dbReference type="Proteomes" id="UP001549111">
    <property type="component" value="Unassembled WGS sequence"/>
</dbReference>
<dbReference type="RefSeq" id="WP_149502835.1">
    <property type="nucleotide sequence ID" value="NZ_CP035708.1"/>
</dbReference>
<dbReference type="SUPFAM" id="SSF46894">
    <property type="entry name" value="C-terminal effector domain of the bipartite response regulators"/>
    <property type="match status" value="1"/>
</dbReference>
<dbReference type="EMBL" id="CP035708">
    <property type="protein sequence ID" value="QEN00090.1"/>
    <property type="molecule type" value="Genomic_DNA"/>
</dbReference>
<dbReference type="PROSITE" id="PS50110">
    <property type="entry name" value="RESPONSE_REGULATORY"/>
    <property type="match status" value="1"/>
</dbReference>
<dbReference type="Gene3D" id="3.40.50.2300">
    <property type="match status" value="1"/>
</dbReference>
<feature type="DNA-binding region" description="OmpR/PhoB-type" evidence="7">
    <location>
        <begin position="143"/>
        <end position="241"/>
    </location>
</feature>
<evidence type="ECO:0000259" key="9">
    <source>
        <dbReference type="PROSITE" id="PS51755"/>
    </source>
</evidence>
<keyword evidence="3" id="KW-0805">Transcription regulation</keyword>
<name>A0A5C1PZI1_9BURK</name>
<dbReference type="SMART" id="SM00448">
    <property type="entry name" value="REC"/>
    <property type="match status" value="1"/>
</dbReference>
<dbReference type="InterPro" id="IPR036388">
    <property type="entry name" value="WH-like_DNA-bd_sf"/>
</dbReference>
<dbReference type="Pfam" id="PF00486">
    <property type="entry name" value="Trans_reg_C"/>
    <property type="match status" value="1"/>
</dbReference>
<dbReference type="KEGG" id="snn:EWH46_04380"/>
<evidence type="ECO:0000256" key="2">
    <source>
        <dbReference type="ARBA" id="ARBA00023012"/>
    </source>
</evidence>
<dbReference type="GO" id="GO:0006355">
    <property type="term" value="P:regulation of DNA-templated transcription"/>
    <property type="evidence" value="ECO:0007669"/>
    <property type="project" value="InterPro"/>
</dbReference>
<keyword evidence="4 7" id="KW-0238">DNA-binding</keyword>
<sequence length="246" mass="27546">MSPKSSPSPNRSPGDGARILITEDDAEVARLLQTVLRDFGFEAHPCRSAAETRQQLALQVPDLCILDLGLPDGDGMELMQEIQRRHDCGLLILSGRAWIGDRVMGLELGADDYVTKPFEPRELVARVRSILRRRGQGSDERGPQLARFGNGWTFQPDTNLLRSASGQEWTLSSGEARLLATFLQRPNRILAREQICGDPDLSPLDRSIDVRISRLRRKIETDPHNPKMIRTVYGAGYLFASEVSWN</sequence>
<evidence type="ECO:0000313" key="10">
    <source>
        <dbReference type="EMBL" id="MET3604122.1"/>
    </source>
</evidence>
<reference evidence="11 12" key="1">
    <citation type="submission" date="2019-02" db="EMBL/GenBank/DDBJ databases">
        <title>Complete Genome Sequence and Methylome Analysis of Sphaerotilus natans subsp. sulfidivorans D-507.</title>
        <authorList>
            <person name="Fomenkov A."/>
            <person name="Gridneva E."/>
            <person name="Smolyakov D."/>
            <person name="Dubinina G."/>
            <person name="Vincze T."/>
            <person name="Grabovich M."/>
            <person name="Roberts R.J."/>
        </authorList>
    </citation>
    <scope>NUCLEOTIDE SEQUENCE [LARGE SCALE GENOMIC DNA]</scope>
    <source>
        <strain evidence="11 12">D-507</strain>
    </source>
</reference>
<dbReference type="Gene3D" id="1.10.10.10">
    <property type="entry name" value="Winged helix-like DNA-binding domain superfamily/Winged helix DNA-binding domain"/>
    <property type="match status" value="1"/>
</dbReference>
<evidence type="ECO:0000313" key="12">
    <source>
        <dbReference type="Proteomes" id="UP000323522"/>
    </source>
</evidence>
<evidence type="ECO:0000256" key="1">
    <source>
        <dbReference type="ARBA" id="ARBA00022553"/>
    </source>
</evidence>
<dbReference type="Pfam" id="PF00072">
    <property type="entry name" value="Response_reg"/>
    <property type="match status" value="1"/>
</dbReference>
<dbReference type="GO" id="GO:0000156">
    <property type="term" value="F:phosphorelay response regulator activity"/>
    <property type="evidence" value="ECO:0007669"/>
    <property type="project" value="TreeGrafter"/>
</dbReference>
<dbReference type="OrthoDB" id="165980at2"/>
<evidence type="ECO:0000256" key="3">
    <source>
        <dbReference type="ARBA" id="ARBA00023015"/>
    </source>
</evidence>
<accession>A0A5C1PZI1</accession>
<proteinExistence type="predicted"/>
<keyword evidence="13" id="KW-1185">Reference proteome</keyword>
<feature type="domain" description="OmpR/PhoB-type" evidence="9">
    <location>
        <begin position="143"/>
        <end position="241"/>
    </location>
</feature>
<dbReference type="CDD" id="cd00383">
    <property type="entry name" value="trans_reg_C"/>
    <property type="match status" value="1"/>
</dbReference>
<reference evidence="10 13" key="2">
    <citation type="submission" date="2024-06" db="EMBL/GenBank/DDBJ databases">
        <title>Genomic Encyclopedia of Type Strains, Phase IV (KMG-IV): sequencing the most valuable type-strain genomes for metagenomic binning, comparative biology and taxonomic classification.</title>
        <authorList>
            <person name="Goeker M."/>
        </authorList>
    </citation>
    <scope>NUCLEOTIDE SEQUENCE [LARGE SCALE GENOMIC DNA]</scope>
    <source>
        <strain evidence="10 13">D-501</strain>
    </source>
</reference>
<dbReference type="EMBL" id="JBEPLS010000006">
    <property type="protein sequence ID" value="MET3604122.1"/>
    <property type="molecule type" value="Genomic_DNA"/>
</dbReference>
<evidence type="ECO:0000259" key="8">
    <source>
        <dbReference type="PROSITE" id="PS50110"/>
    </source>
</evidence>
<evidence type="ECO:0000256" key="7">
    <source>
        <dbReference type="PROSITE-ProRule" id="PRU01091"/>
    </source>
</evidence>
<dbReference type="SMART" id="SM00862">
    <property type="entry name" value="Trans_reg_C"/>
    <property type="match status" value="1"/>
</dbReference>
<evidence type="ECO:0000256" key="4">
    <source>
        <dbReference type="ARBA" id="ARBA00023125"/>
    </source>
</evidence>
<gene>
    <name evidence="10" type="ORF">ABIC99_001936</name>
    <name evidence="11" type="ORF">EWH46_04380</name>
</gene>
<evidence type="ECO:0000256" key="5">
    <source>
        <dbReference type="ARBA" id="ARBA00023163"/>
    </source>
</evidence>
<dbReference type="AlphaFoldDB" id="A0A5C1PZI1"/>
<dbReference type="InterPro" id="IPR016032">
    <property type="entry name" value="Sig_transdc_resp-reg_C-effctor"/>
</dbReference>
<dbReference type="PANTHER" id="PTHR48111">
    <property type="entry name" value="REGULATOR OF RPOS"/>
    <property type="match status" value="1"/>
</dbReference>
<feature type="domain" description="Response regulatory" evidence="8">
    <location>
        <begin position="18"/>
        <end position="131"/>
    </location>
</feature>
<dbReference type="GO" id="GO:0000976">
    <property type="term" value="F:transcription cis-regulatory region binding"/>
    <property type="evidence" value="ECO:0007669"/>
    <property type="project" value="TreeGrafter"/>
</dbReference>
<protein>
    <submittedName>
        <fullName evidence="10">DNA-binding response OmpR family regulator</fullName>
    </submittedName>
    <submittedName>
        <fullName evidence="11">Response regulator transcription factor</fullName>
    </submittedName>
</protein>
<keyword evidence="5" id="KW-0804">Transcription</keyword>
<feature type="modified residue" description="4-aspartylphosphate" evidence="6">
    <location>
        <position position="67"/>
    </location>
</feature>
<dbReference type="GO" id="GO:0032993">
    <property type="term" value="C:protein-DNA complex"/>
    <property type="evidence" value="ECO:0007669"/>
    <property type="project" value="TreeGrafter"/>
</dbReference>
<dbReference type="Proteomes" id="UP000323522">
    <property type="component" value="Chromosome"/>
</dbReference>
<dbReference type="PROSITE" id="PS51755">
    <property type="entry name" value="OMPR_PHOB"/>
    <property type="match status" value="1"/>
</dbReference>
<keyword evidence="2" id="KW-0902">Two-component regulatory system</keyword>
<dbReference type="Gene3D" id="6.10.250.690">
    <property type="match status" value="1"/>
</dbReference>
<dbReference type="PANTHER" id="PTHR48111:SF4">
    <property type="entry name" value="DNA-BINDING DUAL TRANSCRIPTIONAL REGULATOR OMPR"/>
    <property type="match status" value="1"/>
</dbReference>
<evidence type="ECO:0000313" key="11">
    <source>
        <dbReference type="EMBL" id="QEN00090.1"/>
    </source>
</evidence>
<dbReference type="InterPro" id="IPR001789">
    <property type="entry name" value="Sig_transdc_resp-reg_receiver"/>
</dbReference>